<proteinExistence type="predicted"/>
<evidence type="ECO:0000313" key="2">
    <source>
        <dbReference type="Proteomes" id="UP001489719"/>
    </source>
</evidence>
<organism evidence="1 2">
    <name type="scientific">Lipomyces orientalis</name>
    <dbReference type="NCBI Taxonomy" id="1233043"/>
    <lineage>
        <taxon>Eukaryota</taxon>
        <taxon>Fungi</taxon>
        <taxon>Dikarya</taxon>
        <taxon>Ascomycota</taxon>
        <taxon>Saccharomycotina</taxon>
        <taxon>Lipomycetes</taxon>
        <taxon>Lipomycetales</taxon>
        <taxon>Lipomycetaceae</taxon>
        <taxon>Lipomyces</taxon>
    </lineage>
</organism>
<protein>
    <submittedName>
        <fullName evidence="1">Uncharacterized protein</fullName>
    </submittedName>
</protein>
<gene>
    <name evidence="1" type="ORF">V1517DRAFT_241983</name>
</gene>
<name>A0ACC3TK58_9ASCO</name>
<keyword evidence="2" id="KW-1185">Reference proteome</keyword>
<evidence type="ECO:0000313" key="1">
    <source>
        <dbReference type="EMBL" id="KAK9321513.1"/>
    </source>
</evidence>
<sequence length="59" mass="6569">YGCTVVGKGTTSGLWNEVSREADVYRILQRAQGSAVPVFLGAIDLKQIYFHDEGDIRHM</sequence>
<comment type="caution">
    <text evidence="1">The sequence shown here is derived from an EMBL/GenBank/DDBJ whole genome shotgun (WGS) entry which is preliminary data.</text>
</comment>
<feature type="non-terminal residue" evidence="1">
    <location>
        <position position="59"/>
    </location>
</feature>
<dbReference type="Proteomes" id="UP001489719">
    <property type="component" value="Unassembled WGS sequence"/>
</dbReference>
<feature type="non-terminal residue" evidence="1">
    <location>
        <position position="1"/>
    </location>
</feature>
<dbReference type="EMBL" id="MU970096">
    <property type="protein sequence ID" value="KAK9321513.1"/>
    <property type="molecule type" value="Genomic_DNA"/>
</dbReference>
<accession>A0ACC3TK58</accession>
<reference evidence="2" key="1">
    <citation type="journal article" date="2024" name="Front. Bioeng. Biotechnol.">
        <title>Genome-scale model development and genomic sequencing of the oleaginous clade Lipomyces.</title>
        <authorList>
            <person name="Czajka J.J."/>
            <person name="Han Y."/>
            <person name="Kim J."/>
            <person name="Mondo S.J."/>
            <person name="Hofstad B.A."/>
            <person name="Robles A."/>
            <person name="Haridas S."/>
            <person name="Riley R."/>
            <person name="LaButti K."/>
            <person name="Pangilinan J."/>
            <person name="Andreopoulos W."/>
            <person name="Lipzen A."/>
            <person name="Yan J."/>
            <person name="Wang M."/>
            <person name="Ng V."/>
            <person name="Grigoriev I.V."/>
            <person name="Spatafora J.W."/>
            <person name="Magnuson J.K."/>
            <person name="Baker S.E."/>
            <person name="Pomraning K.R."/>
        </authorList>
    </citation>
    <scope>NUCLEOTIDE SEQUENCE [LARGE SCALE GENOMIC DNA]</scope>
    <source>
        <strain evidence="2">CBS 10300</strain>
    </source>
</reference>